<evidence type="ECO:0000313" key="2">
    <source>
        <dbReference type="EMBL" id="SLN34220.1"/>
    </source>
</evidence>
<evidence type="ECO:0000313" key="3">
    <source>
        <dbReference type="Proteomes" id="UP000193570"/>
    </source>
</evidence>
<organism evidence="2 3">
    <name type="scientific">Roseivivax jejudonensis</name>
    <dbReference type="NCBI Taxonomy" id="1529041"/>
    <lineage>
        <taxon>Bacteria</taxon>
        <taxon>Pseudomonadati</taxon>
        <taxon>Pseudomonadota</taxon>
        <taxon>Alphaproteobacteria</taxon>
        <taxon>Rhodobacterales</taxon>
        <taxon>Roseobacteraceae</taxon>
        <taxon>Roseivivax</taxon>
    </lineage>
</organism>
<dbReference type="Proteomes" id="UP000193570">
    <property type="component" value="Unassembled WGS sequence"/>
</dbReference>
<dbReference type="EMBL" id="FWFK01000002">
    <property type="protein sequence ID" value="SLN34220.1"/>
    <property type="molecule type" value="Genomic_DNA"/>
</dbReference>
<name>A0A1X6YXH6_9RHOB</name>
<evidence type="ECO:0000256" key="1">
    <source>
        <dbReference type="SAM" id="Phobius"/>
    </source>
</evidence>
<keyword evidence="1" id="KW-0812">Transmembrane</keyword>
<keyword evidence="3" id="KW-1185">Reference proteome</keyword>
<gene>
    <name evidence="2" type="ORF">ROJ8625_01596</name>
</gene>
<keyword evidence="1" id="KW-1133">Transmembrane helix</keyword>
<dbReference type="RefSeq" id="WP_085791304.1">
    <property type="nucleotide sequence ID" value="NZ_FWFK01000002.1"/>
</dbReference>
<evidence type="ECO:0008006" key="4">
    <source>
        <dbReference type="Google" id="ProtNLM"/>
    </source>
</evidence>
<accession>A0A1X6YXH6</accession>
<feature type="transmembrane region" description="Helical" evidence="1">
    <location>
        <begin position="38"/>
        <end position="60"/>
    </location>
</feature>
<dbReference type="AlphaFoldDB" id="A0A1X6YXH6"/>
<feature type="transmembrane region" description="Helical" evidence="1">
    <location>
        <begin position="6"/>
        <end position="26"/>
    </location>
</feature>
<feature type="transmembrane region" description="Helical" evidence="1">
    <location>
        <begin position="66"/>
        <end position="88"/>
    </location>
</feature>
<reference evidence="2 3" key="1">
    <citation type="submission" date="2017-03" db="EMBL/GenBank/DDBJ databases">
        <authorList>
            <person name="Afonso C.L."/>
            <person name="Miller P.J."/>
            <person name="Scott M.A."/>
            <person name="Spackman E."/>
            <person name="Goraichik I."/>
            <person name="Dimitrov K.M."/>
            <person name="Suarez D.L."/>
            <person name="Swayne D.E."/>
        </authorList>
    </citation>
    <scope>NUCLEOTIDE SEQUENCE [LARGE SCALE GENOMIC DNA]</scope>
    <source>
        <strain evidence="2 3">CECT 8625</strain>
    </source>
</reference>
<protein>
    <recommendedName>
        <fullName evidence="4">GlsB/YeaQ/YmgE family stress response membrane protein</fullName>
    </recommendedName>
</protein>
<sequence>MEGLLDAIGLLALLILIAIGLGAGYLAGRIAGRNMPLYIIVGVVAAVATPFLLAALGLGVLAAGGLLLLALVAAVGALIVLAIVRAILGRGEKH</sequence>
<keyword evidence="1" id="KW-0472">Membrane</keyword>
<proteinExistence type="predicted"/>